<proteinExistence type="predicted"/>
<dbReference type="AlphaFoldDB" id="A0A6P8QR89"/>
<evidence type="ECO:0000313" key="3">
    <source>
        <dbReference type="RefSeq" id="XP_033800857.1"/>
    </source>
</evidence>
<dbReference type="GeneID" id="117360719"/>
<organism evidence="2 3">
    <name type="scientific">Geotrypetes seraphini</name>
    <name type="common">Gaboon caecilian</name>
    <name type="synonym">Caecilia seraphini</name>
    <dbReference type="NCBI Taxonomy" id="260995"/>
    <lineage>
        <taxon>Eukaryota</taxon>
        <taxon>Metazoa</taxon>
        <taxon>Chordata</taxon>
        <taxon>Craniata</taxon>
        <taxon>Vertebrata</taxon>
        <taxon>Euteleostomi</taxon>
        <taxon>Amphibia</taxon>
        <taxon>Gymnophiona</taxon>
        <taxon>Geotrypetes</taxon>
    </lineage>
</organism>
<protein>
    <submittedName>
        <fullName evidence="3 4">Band 4.1-like protein 5</fullName>
    </submittedName>
</protein>
<gene>
    <name evidence="3 4" type="primary">LOC117360719</name>
</gene>
<evidence type="ECO:0000256" key="1">
    <source>
        <dbReference type="SAM" id="MobiDB-lite"/>
    </source>
</evidence>
<dbReference type="Proteomes" id="UP000515159">
    <property type="component" value="Chromosome 5"/>
</dbReference>
<feature type="compositionally biased region" description="Polar residues" evidence="1">
    <location>
        <begin position="1"/>
        <end position="16"/>
    </location>
</feature>
<keyword evidence="2" id="KW-1185">Reference proteome</keyword>
<feature type="region of interest" description="Disordered" evidence="1">
    <location>
        <begin position="40"/>
        <end position="63"/>
    </location>
</feature>
<evidence type="ECO:0000313" key="4">
    <source>
        <dbReference type="RefSeq" id="XP_033800858.1"/>
    </source>
</evidence>
<dbReference type="RefSeq" id="XP_033800857.1">
    <property type="nucleotide sequence ID" value="XM_033944966.1"/>
</dbReference>
<evidence type="ECO:0000313" key="2">
    <source>
        <dbReference type="Proteomes" id="UP000515159"/>
    </source>
</evidence>
<name>A0A6P8QR89_GEOSA</name>
<feature type="region of interest" description="Disordered" evidence="1">
    <location>
        <begin position="1"/>
        <end position="27"/>
    </location>
</feature>
<dbReference type="RefSeq" id="XP_033800858.1">
    <property type="nucleotide sequence ID" value="XM_033944967.1"/>
</dbReference>
<dbReference type="KEGG" id="gsh:117360719"/>
<sequence>MIAGNIQSSPLSSRIQEVQESREATRSISALEDFIPNVLYEGKTTTGPNPSPVPSIPDPAEDAKSLQSTTDELNNLLATLTENLIDFTDTAPQVSSSNSSITPIWKVPSGSILNGFLGNEIALPAKIPNDSPETLPGLSTLLPAQPVPAVKSAVTQISEDPATAKCLLTTEL</sequence>
<reference evidence="3 4" key="1">
    <citation type="submission" date="2025-04" db="UniProtKB">
        <authorList>
            <consortium name="RefSeq"/>
        </authorList>
    </citation>
    <scope>IDENTIFICATION</scope>
</reference>
<accession>A0A6P8QR89</accession>